<gene>
    <name evidence="1" type="ORF">CgunFtcFv8_005036</name>
</gene>
<reference evidence="1 2" key="1">
    <citation type="journal article" date="2023" name="Mol. Biol. Evol.">
        <title>Genomics of Secondarily Temperate Adaptation in the Only Non-Antarctic Icefish.</title>
        <authorList>
            <person name="Rivera-Colon A.G."/>
            <person name="Rayamajhi N."/>
            <person name="Minhas B.F."/>
            <person name="Madrigal G."/>
            <person name="Bilyk K.T."/>
            <person name="Yoon V."/>
            <person name="Hune M."/>
            <person name="Gregory S."/>
            <person name="Cheng C.H.C."/>
            <person name="Catchen J.M."/>
        </authorList>
    </citation>
    <scope>NUCLEOTIDE SEQUENCE [LARGE SCALE GENOMIC DNA]</scope>
    <source>
        <tissue evidence="1">White muscle</tissue>
    </source>
</reference>
<evidence type="ECO:0000313" key="2">
    <source>
        <dbReference type="Proteomes" id="UP001331515"/>
    </source>
</evidence>
<organism evidence="1 2">
    <name type="scientific">Champsocephalus gunnari</name>
    <name type="common">Mackerel icefish</name>
    <dbReference type="NCBI Taxonomy" id="52237"/>
    <lineage>
        <taxon>Eukaryota</taxon>
        <taxon>Metazoa</taxon>
        <taxon>Chordata</taxon>
        <taxon>Craniata</taxon>
        <taxon>Vertebrata</taxon>
        <taxon>Euteleostomi</taxon>
        <taxon>Actinopterygii</taxon>
        <taxon>Neopterygii</taxon>
        <taxon>Teleostei</taxon>
        <taxon>Neoteleostei</taxon>
        <taxon>Acanthomorphata</taxon>
        <taxon>Eupercaria</taxon>
        <taxon>Perciformes</taxon>
        <taxon>Notothenioidei</taxon>
        <taxon>Channichthyidae</taxon>
        <taxon>Champsocephalus</taxon>
    </lineage>
</organism>
<protein>
    <submittedName>
        <fullName evidence="1">Uncharacterized protein</fullName>
    </submittedName>
</protein>
<sequence>MAAIVSPALRLDLLAPGTNPRLFWTREHNSVVSPLPTFLHPTSVSPWVLPELGPAARTDGALCASGQTCLPLSPSQFYCVYTGNYAALLAS</sequence>
<accession>A0AAN8HCB7</accession>
<keyword evidence="2" id="KW-1185">Reference proteome</keyword>
<dbReference type="AlphaFoldDB" id="A0AAN8HCB7"/>
<proteinExistence type="predicted"/>
<name>A0AAN8HCB7_CHAGU</name>
<dbReference type="Proteomes" id="UP001331515">
    <property type="component" value="Unassembled WGS sequence"/>
</dbReference>
<comment type="caution">
    <text evidence="1">The sequence shown here is derived from an EMBL/GenBank/DDBJ whole genome shotgun (WGS) entry which is preliminary data.</text>
</comment>
<dbReference type="EMBL" id="JAURVH010001528">
    <property type="protein sequence ID" value="KAK5910804.1"/>
    <property type="molecule type" value="Genomic_DNA"/>
</dbReference>
<evidence type="ECO:0000313" key="1">
    <source>
        <dbReference type="EMBL" id="KAK5910804.1"/>
    </source>
</evidence>